<evidence type="ECO:0000313" key="2">
    <source>
        <dbReference type="Proteomes" id="UP000284219"/>
    </source>
</evidence>
<reference evidence="1 2" key="1">
    <citation type="submission" date="2016-08" db="EMBL/GenBank/DDBJ databases">
        <title>Novel Firmicute Genomes.</title>
        <authorList>
            <person name="Poppleton D.I."/>
            <person name="Gribaldo S."/>
        </authorList>
    </citation>
    <scope>NUCLEOTIDE SEQUENCE [LARGE SCALE GENOMIC DNA]</scope>
    <source>
        <strain evidence="1 2">RAOx-1</strain>
    </source>
</reference>
<dbReference type="AlphaFoldDB" id="A0A419SK95"/>
<proteinExistence type="predicted"/>
<dbReference type="Proteomes" id="UP000284219">
    <property type="component" value="Unassembled WGS sequence"/>
</dbReference>
<accession>A0A419SK95</accession>
<dbReference type="RefSeq" id="WP_120189752.1">
    <property type="nucleotide sequence ID" value="NZ_MCHY01000008.1"/>
</dbReference>
<evidence type="ECO:0000313" key="1">
    <source>
        <dbReference type="EMBL" id="RKD24454.1"/>
    </source>
</evidence>
<organism evidence="1 2">
    <name type="scientific">Ammoniphilus oxalaticus</name>
    <dbReference type="NCBI Taxonomy" id="66863"/>
    <lineage>
        <taxon>Bacteria</taxon>
        <taxon>Bacillati</taxon>
        <taxon>Bacillota</taxon>
        <taxon>Bacilli</taxon>
        <taxon>Bacillales</taxon>
        <taxon>Paenibacillaceae</taxon>
        <taxon>Aneurinibacillus group</taxon>
        <taxon>Ammoniphilus</taxon>
    </lineage>
</organism>
<gene>
    <name evidence="1" type="ORF">BEP19_08690</name>
</gene>
<name>A0A419SK95_9BACL</name>
<sequence length="90" mass="10363">MTQEEIAQVSDHLDSIKGRPFTITMPNDGKRYRVAMYGMKGNRVIFKTVQKEARELAEQYGELSFMFPIHFFEPLLGGGKDIKNISDMFD</sequence>
<dbReference type="EMBL" id="MCHY01000008">
    <property type="protein sequence ID" value="RKD24454.1"/>
    <property type="molecule type" value="Genomic_DNA"/>
</dbReference>
<keyword evidence="2" id="KW-1185">Reference proteome</keyword>
<comment type="caution">
    <text evidence="1">The sequence shown here is derived from an EMBL/GenBank/DDBJ whole genome shotgun (WGS) entry which is preliminary data.</text>
</comment>
<protein>
    <submittedName>
        <fullName evidence="1">Uncharacterized protein</fullName>
    </submittedName>
</protein>